<sequence>MFSFPLDDDAELRLLGPWHAEALFACVEENREYLASRTFIADRVRDLTGARRLLQEYTRQHVRDTGHYGGIWLNGHLVGAAMFRSFDPCMATAEVGAWLVPEAHGRRLATQALRHLIDWAINQRGIQRVQLQTSPRNTHGRSLARRLGMTYEGTLRSAVMVNGVRHDSDVWAVLAHEWSAPPTEEK</sequence>
<dbReference type="InterPro" id="IPR051908">
    <property type="entry name" value="Ribosomal_N-acetyltransferase"/>
</dbReference>
<dbReference type="CDD" id="cd04301">
    <property type="entry name" value="NAT_SF"/>
    <property type="match status" value="1"/>
</dbReference>
<organism evidence="2 3">
    <name type="scientific">Thermobifida cellulosilytica TB100</name>
    <dbReference type="NCBI Taxonomy" id="665004"/>
    <lineage>
        <taxon>Bacteria</taxon>
        <taxon>Bacillati</taxon>
        <taxon>Actinomycetota</taxon>
        <taxon>Actinomycetes</taxon>
        <taxon>Streptosporangiales</taxon>
        <taxon>Nocardiopsidaceae</taxon>
        <taxon>Thermobifida</taxon>
    </lineage>
</organism>
<feature type="domain" description="N-acetyltransferase" evidence="1">
    <location>
        <begin position="10"/>
        <end position="177"/>
    </location>
</feature>
<keyword evidence="3" id="KW-1185">Reference proteome</keyword>
<dbReference type="GO" id="GO:0005737">
    <property type="term" value="C:cytoplasm"/>
    <property type="evidence" value="ECO:0007669"/>
    <property type="project" value="TreeGrafter"/>
</dbReference>
<evidence type="ECO:0000313" key="2">
    <source>
        <dbReference type="EMBL" id="KUP95591.1"/>
    </source>
</evidence>
<protein>
    <submittedName>
        <fullName evidence="2">GCN5 family acetyltransferase</fullName>
    </submittedName>
</protein>
<dbReference type="InterPro" id="IPR016181">
    <property type="entry name" value="Acyl_CoA_acyltransferase"/>
</dbReference>
<comment type="caution">
    <text evidence="2">The sequence shown here is derived from an EMBL/GenBank/DDBJ whole genome shotgun (WGS) entry which is preliminary data.</text>
</comment>
<dbReference type="PANTHER" id="PTHR43441">
    <property type="entry name" value="RIBOSOMAL-PROTEIN-SERINE ACETYLTRANSFERASE"/>
    <property type="match status" value="1"/>
</dbReference>
<evidence type="ECO:0000313" key="3">
    <source>
        <dbReference type="Proteomes" id="UP000074382"/>
    </source>
</evidence>
<dbReference type="OrthoDB" id="5191051at2"/>
<dbReference type="GO" id="GO:1990189">
    <property type="term" value="F:protein N-terminal-serine acetyltransferase activity"/>
    <property type="evidence" value="ECO:0007669"/>
    <property type="project" value="TreeGrafter"/>
</dbReference>
<reference evidence="3" key="1">
    <citation type="journal article" date="2017" name="Acta Aliment.">
        <title>Plant polysaccharide degrading enzyme system of Thermpbifida cellulosilytica TB100 revealed by de novo genome project data.</title>
        <authorList>
            <person name="Toth A."/>
            <person name="Baka E."/>
            <person name="Luzics S."/>
            <person name="Bata-Vidacs I."/>
            <person name="Nagy I."/>
            <person name="Balint B."/>
            <person name="Herceg R."/>
            <person name="Olasz F."/>
            <person name="Wilk T."/>
            <person name="Nagy T."/>
            <person name="Kriszt B."/>
            <person name="Nagy I."/>
            <person name="Kukolya J."/>
        </authorList>
    </citation>
    <scope>NUCLEOTIDE SEQUENCE [LARGE SCALE GENOMIC DNA]</scope>
    <source>
        <strain evidence="3">TB100</strain>
    </source>
</reference>
<dbReference type="PROSITE" id="PS51186">
    <property type="entry name" value="GNAT"/>
    <property type="match status" value="1"/>
</dbReference>
<dbReference type="SUPFAM" id="SSF55729">
    <property type="entry name" value="Acyl-CoA N-acyltransferases (Nat)"/>
    <property type="match status" value="1"/>
</dbReference>
<dbReference type="Gene3D" id="3.40.630.30">
    <property type="match status" value="1"/>
</dbReference>
<proteinExistence type="predicted"/>
<dbReference type="STRING" id="665004.AC529_16770"/>
<dbReference type="PATRIC" id="fig|665004.4.peg.3928"/>
<dbReference type="RefSeq" id="WP_068758513.1">
    <property type="nucleotide sequence ID" value="NZ_KQ950187.1"/>
</dbReference>
<dbReference type="Pfam" id="PF13302">
    <property type="entry name" value="Acetyltransf_3"/>
    <property type="match status" value="1"/>
</dbReference>
<gene>
    <name evidence="2" type="ORF">AC529_16770</name>
</gene>
<dbReference type="InterPro" id="IPR000182">
    <property type="entry name" value="GNAT_dom"/>
</dbReference>
<dbReference type="Proteomes" id="UP000074382">
    <property type="component" value="Unassembled WGS sequence"/>
</dbReference>
<accession>A0A147KE60</accession>
<dbReference type="AlphaFoldDB" id="A0A147KE60"/>
<evidence type="ECO:0000259" key="1">
    <source>
        <dbReference type="PROSITE" id="PS51186"/>
    </source>
</evidence>
<dbReference type="PANTHER" id="PTHR43441:SF10">
    <property type="entry name" value="ACETYLTRANSFERASE"/>
    <property type="match status" value="1"/>
</dbReference>
<keyword evidence="2" id="KW-0808">Transferase</keyword>
<name>A0A147KE60_THECS</name>
<dbReference type="EMBL" id="LGEM01000119">
    <property type="protein sequence ID" value="KUP95591.1"/>
    <property type="molecule type" value="Genomic_DNA"/>
</dbReference>
<dbReference type="GO" id="GO:0008999">
    <property type="term" value="F:protein-N-terminal-alanine acetyltransferase activity"/>
    <property type="evidence" value="ECO:0007669"/>
    <property type="project" value="TreeGrafter"/>
</dbReference>